<dbReference type="InterPro" id="IPR004089">
    <property type="entry name" value="MCPsignal_dom"/>
</dbReference>
<evidence type="ECO:0000259" key="9">
    <source>
        <dbReference type="PROSITE" id="PS50192"/>
    </source>
</evidence>
<evidence type="ECO:0000313" key="11">
    <source>
        <dbReference type="EMBL" id="RVT92262.1"/>
    </source>
</evidence>
<dbReference type="SMART" id="SM00283">
    <property type="entry name" value="MA"/>
    <property type="match status" value="1"/>
</dbReference>
<keyword evidence="6" id="KW-1133">Transmembrane helix</keyword>
<evidence type="ECO:0000256" key="3">
    <source>
        <dbReference type="ARBA" id="ARBA00023224"/>
    </source>
</evidence>
<evidence type="ECO:0000256" key="2">
    <source>
        <dbReference type="ARBA" id="ARBA00022519"/>
    </source>
</evidence>
<keyword evidence="3 5" id="KW-0807">Transducer</keyword>
<feature type="domain" description="Methyl-accepting transducer" evidence="8">
    <location>
        <begin position="436"/>
        <end position="672"/>
    </location>
</feature>
<feature type="transmembrane region" description="Helical" evidence="6">
    <location>
        <begin position="320"/>
        <end position="342"/>
    </location>
</feature>
<keyword evidence="2" id="KW-0997">Cell inner membrane</keyword>
<gene>
    <name evidence="11" type="ORF">EOD42_18785</name>
</gene>
<dbReference type="OrthoDB" id="7295762at2"/>
<dbReference type="AlphaFoldDB" id="A0A437M3N9"/>
<evidence type="ECO:0000259" key="10">
    <source>
        <dbReference type="PROSITE" id="PS50885"/>
    </source>
</evidence>
<dbReference type="SMART" id="SM00304">
    <property type="entry name" value="HAMP"/>
    <property type="match status" value="1"/>
</dbReference>
<keyword evidence="6" id="KW-0812">Transmembrane</keyword>
<dbReference type="RefSeq" id="WP_127789116.1">
    <property type="nucleotide sequence ID" value="NZ_SACL01000007.1"/>
</dbReference>
<dbReference type="SUPFAM" id="SSF58104">
    <property type="entry name" value="Methyl-accepting chemotaxis protein (MCP) signaling domain"/>
    <property type="match status" value="1"/>
</dbReference>
<proteinExistence type="inferred from homology"/>
<keyword evidence="2" id="KW-1003">Cell membrane</keyword>
<dbReference type="Gene3D" id="6.10.340.10">
    <property type="match status" value="1"/>
</dbReference>
<reference evidence="11 12" key="1">
    <citation type="submission" date="2019-01" db="EMBL/GenBank/DDBJ databases">
        <authorList>
            <person name="Chen W.-M."/>
        </authorList>
    </citation>
    <scope>NUCLEOTIDE SEQUENCE [LARGE SCALE GENOMIC DNA]</scope>
    <source>
        <strain evidence="11 12">CCP-6</strain>
    </source>
</reference>
<feature type="domain" description="HAMP" evidence="10">
    <location>
        <begin position="343"/>
        <end position="396"/>
    </location>
</feature>
<dbReference type="GO" id="GO:0005886">
    <property type="term" value="C:plasma membrane"/>
    <property type="evidence" value="ECO:0007669"/>
    <property type="project" value="UniProtKB-SubCell"/>
</dbReference>
<dbReference type="PROSITE" id="PS50192">
    <property type="entry name" value="T_SNARE"/>
    <property type="match status" value="1"/>
</dbReference>
<dbReference type="PROSITE" id="PS50111">
    <property type="entry name" value="CHEMOTAXIS_TRANSDUC_2"/>
    <property type="match status" value="1"/>
</dbReference>
<dbReference type="InterPro" id="IPR003660">
    <property type="entry name" value="HAMP_dom"/>
</dbReference>
<feature type="signal peptide" evidence="7">
    <location>
        <begin position="1"/>
        <end position="20"/>
    </location>
</feature>
<dbReference type="CDD" id="cd06225">
    <property type="entry name" value="HAMP"/>
    <property type="match status" value="1"/>
</dbReference>
<evidence type="ECO:0000256" key="7">
    <source>
        <dbReference type="SAM" id="SignalP"/>
    </source>
</evidence>
<comment type="subcellular location">
    <subcellularLocation>
        <location evidence="1">Cell inner membrane</location>
        <topology evidence="1">Multi-pass membrane protein</topology>
    </subcellularLocation>
</comment>
<protein>
    <submittedName>
        <fullName evidence="11">Methyl-accepting chemotaxis protein</fullName>
    </submittedName>
</protein>
<keyword evidence="6" id="KW-0472">Membrane</keyword>
<dbReference type="PROSITE" id="PS50885">
    <property type="entry name" value="HAMP"/>
    <property type="match status" value="1"/>
</dbReference>
<dbReference type="Pfam" id="PF00672">
    <property type="entry name" value="HAMP"/>
    <property type="match status" value="1"/>
</dbReference>
<keyword evidence="12" id="KW-1185">Reference proteome</keyword>
<dbReference type="PANTHER" id="PTHR32089:SF112">
    <property type="entry name" value="LYSOZYME-LIKE PROTEIN-RELATED"/>
    <property type="match status" value="1"/>
</dbReference>
<evidence type="ECO:0000256" key="1">
    <source>
        <dbReference type="ARBA" id="ARBA00004429"/>
    </source>
</evidence>
<feature type="domain" description="T-SNARE coiled-coil homology" evidence="9">
    <location>
        <begin position="588"/>
        <end position="650"/>
    </location>
</feature>
<comment type="caution">
    <text evidence="11">The sequence shown here is derived from an EMBL/GenBank/DDBJ whole genome shotgun (WGS) entry which is preliminary data.</text>
</comment>
<dbReference type="Pfam" id="PF00015">
    <property type="entry name" value="MCPsignal"/>
    <property type="match status" value="1"/>
</dbReference>
<feature type="chain" id="PRO_5019332907" evidence="7">
    <location>
        <begin position="21"/>
        <end position="692"/>
    </location>
</feature>
<evidence type="ECO:0000256" key="4">
    <source>
        <dbReference type="ARBA" id="ARBA00029447"/>
    </source>
</evidence>
<dbReference type="Gene3D" id="1.10.287.950">
    <property type="entry name" value="Methyl-accepting chemotaxis protein"/>
    <property type="match status" value="1"/>
</dbReference>
<dbReference type="GO" id="GO:0007165">
    <property type="term" value="P:signal transduction"/>
    <property type="evidence" value="ECO:0007669"/>
    <property type="project" value="UniProtKB-KW"/>
</dbReference>
<sequence length="692" mass="71893">MRIRTLFLVGFCAVGLPGVAASLVAATNAYQAWQSARQAAVDTNAISLLQRAQTALILEVGQYTSSVSNPAPDLPVLRAPRPNADRLLARLQEVMPASSLGAQSAAVPAGIVGELTRLRQRADEAFARPLDQRDPRLSTDLARARTELVGRLVTPAAEVARLLTDSQPDVAPMMEISSSVMDHRDRSGRATVLLFRWIEGQPVAWAEFSAALQHLGRMAQASETARRLIATIGNNAALDAAAVAYAAKSEELQTRLMALITPAAAHLGRAAPAGTWDQSSNEIRRWSAPAQAALLDMRDVALDEAVALVAANSRQAGSTLVVALAMLAVTTLMILGSLWFLLRRLVQPMRALTDTVGEIANGRLEVTVPGTHRPDELGEMARAVGTLRDRSAEADRLAAAQEVERQSKEKRAEQLSSLVRGFEGQIGELTGMLSSASTELEATARSMTGTAASTNEQAGAVVGAASQASEGVQVVAAAAEQLSASIQEISRQVAHASSAASQAVSDARATDETVQALAHGAQKIGDVVRLITDIAGQTNLLALNATIEAARAGEAGKGFAVVASEVKNLASQTAKATEEIGGQIASIQAATQQAVSAIGGIGKRIEEVSQIAVAIAAAVEEQSTATGEIARTVQRTADATDAVSRNIAAVSQGSGETGAAAAQVLGAASELARQSEVLTKTVGGFVQDVRAA</sequence>
<dbReference type="InterPro" id="IPR000727">
    <property type="entry name" value="T_SNARE_dom"/>
</dbReference>
<evidence type="ECO:0000256" key="5">
    <source>
        <dbReference type="PROSITE-ProRule" id="PRU00284"/>
    </source>
</evidence>
<comment type="similarity">
    <text evidence="4">Belongs to the methyl-accepting chemotaxis (MCP) protein family.</text>
</comment>
<evidence type="ECO:0000259" key="8">
    <source>
        <dbReference type="PROSITE" id="PS50111"/>
    </source>
</evidence>
<evidence type="ECO:0000256" key="6">
    <source>
        <dbReference type="SAM" id="Phobius"/>
    </source>
</evidence>
<dbReference type="EMBL" id="SACL01000007">
    <property type="protein sequence ID" value="RVT92262.1"/>
    <property type="molecule type" value="Genomic_DNA"/>
</dbReference>
<name>A0A437M3N9_9PROT</name>
<accession>A0A437M3N9</accession>
<evidence type="ECO:0000313" key="12">
    <source>
        <dbReference type="Proteomes" id="UP000282957"/>
    </source>
</evidence>
<dbReference type="Proteomes" id="UP000282957">
    <property type="component" value="Unassembled WGS sequence"/>
</dbReference>
<organism evidence="11 12">
    <name type="scientific">Rhodovarius crocodyli</name>
    <dbReference type="NCBI Taxonomy" id="1979269"/>
    <lineage>
        <taxon>Bacteria</taxon>
        <taxon>Pseudomonadati</taxon>
        <taxon>Pseudomonadota</taxon>
        <taxon>Alphaproteobacteria</taxon>
        <taxon>Acetobacterales</taxon>
        <taxon>Roseomonadaceae</taxon>
        <taxon>Rhodovarius</taxon>
    </lineage>
</organism>
<keyword evidence="7" id="KW-0732">Signal</keyword>
<dbReference type="PANTHER" id="PTHR32089">
    <property type="entry name" value="METHYL-ACCEPTING CHEMOTAXIS PROTEIN MCPB"/>
    <property type="match status" value="1"/>
</dbReference>